<dbReference type="PANTHER" id="PTHR45228">
    <property type="entry name" value="CYCLIC DI-GMP PHOSPHODIESTERASE TM_0186-RELATED"/>
    <property type="match status" value="1"/>
</dbReference>
<dbReference type="InterPro" id="IPR037522">
    <property type="entry name" value="HD_GYP_dom"/>
</dbReference>
<dbReference type="CDD" id="cd00077">
    <property type="entry name" value="HDc"/>
    <property type="match status" value="1"/>
</dbReference>
<dbReference type="PROSITE" id="PS50112">
    <property type="entry name" value="PAS"/>
    <property type="match status" value="1"/>
</dbReference>
<keyword evidence="1" id="KW-0597">Phosphoprotein</keyword>
<dbReference type="InterPro" id="IPR000700">
    <property type="entry name" value="PAS-assoc_C"/>
</dbReference>
<dbReference type="Gene3D" id="3.40.50.2300">
    <property type="match status" value="1"/>
</dbReference>
<dbReference type="InterPro" id="IPR035965">
    <property type="entry name" value="PAS-like_dom_sf"/>
</dbReference>
<dbReference type="CDD" id="cd00130">
    <property type="entry name" value="PAS"/>
    <property type="match status" value="1"/>
</dbReference>
<dbReference type="EMBL" id="CP032101">
    <property type="protein sequence ID" value="AXX86430.1"/>
    <property type="molecule type" value="Genomic_DNA"/>
</dbReference>
<dbReference type="EMBL" id="NXAO01000026">
    <property type="protein sequence ID" value="PHO15481.1"/>
    <property type="molecule type" value="Genomic_DNA"/>
</dbReference>
<dbReference type="NCBIfam" id="TIGR00229">
    <property type="entry name" value="sensory_box"/>
    <property type="match status" value="2"/>
</dbReference>
<dbReference type="Pfam" id="PF00072">
    <property type="entry name" value="Response_reg"/>
    <property type="match status" value="1"/>
</dbReference>
<dbReference type="PROSITE" id="PS51831">
    <property type="entry name" value="HD"/>
    <property type="match status" value="1"/>
</dbReference>
<sequence length="614" mass="70994">MHKEEISKKNLTILYVEDEKSVKTEIATILKLFAKEVIVASNGQEGLDIFKDKSIDLIITDIKMPKLNGFEMLEEITKINKEIPAIILSSSSQAKFIKQANKIDIINDYLLKPIDISTLFEKINKAYKKIQRQKEYESVTKLLEQYKIAVDKSAIFSKTDVDGKITYANKQFCDISGYSIEELLGNSHNLVRHPNNSKEFFKDLWNTIKNEKRVWKGRFKNRAKDGLTYIVDATIVPILNSKDEIDEFIAIRYDVTEGEAYKEFLQEKLFTSQEDAIKSVHLLKEYEHMINISASVVRVDINRNITFANDRLLELLHFEEEIDIIGKELISIVDKNSYDEYEKVFDDILNKGLYRGVLNFCCNSKNGLYNMDFTFRAIKDVDGNIKEFMGIGKNITERINLHKEIEDTQKDVIFSLGTIGEARSKETGNHVKRVAEYSYILATEYGLSQELAELIRLASPMHDIGKVAISDNILNKPGKFTPEEFEIMKEHAKLGHDMLKSSNRQILKASATVAYEHHEKWDGTGYPRGLSGENIHIFGRITAIADVFDALGSNRCYKKAWELDRILNLFKEQREKHFDPKLVDIFFDNLDKFLEIRDKYKDDYEEPEDLEAYR</sequence>
<dbReference type="SUPFAM" id="SSF52172">
    <property type="entry name" value="CheY-like"/>
    <property type="match status" value="1"/>
</dbReference>
<organism evidence="7 10">
    <name type="scientific">Malaciobacter marinus</name>
    <dbReference type="NCBI Taxonomy" id="505249"/>
    <lineage>
        <taxon>Bacteria</taxon>
        <taxon>Pseudomonadati</taxon>
        <taxon>Campylobacterota</taxon>
        <taxon>Epsilonproteobacteria</taxon>
        <taxon>Campylobacterales</taxon>
        <taxon>Arcobacteraceae</taxon>
        <taxon>Malaciobacter</taxon>
    </lineage>
</organism>
<dbReference type="Gene3D" id="3.30.450.20">
    <property type="entry name" value="PAS domain"/>
    <property type="match status" value="2"/>
</dbReference>
<dbReference type="InterPro" id="IPR001610">
    <property type="entry name" value="PAC"/>
</dbReference>
<feature type="domain" description="HD" evidence="5">
    <location>
        <begin position="427"/>
        <end position="551"/>
    </location>
</feature>
<evidence type="ECO:0000259" key="5">
    <source>
        <dbReference type="PROSITE" id="PS51831"/>
    </source>
</evidence>
<dbReference type="GO" id="GO:0000160">
    <property type="term" value="P:phosphorelay signal transduction system"/>
    <property type="evidence" value="ECO:0007669"/>
    <property type="project" value="InterPro"/>
</dbReference>
<evidence type="ECO:0000313" key="7">
    <source>
        <dbReference type="EMBL" id="AXX86430.1"/>
    </source>
</evidence>
<evidence type="ECO:0000256" key="1">
    <source>
        <dbReference type="PROSITE-ProRule" id="PRU00169"/>
    </source>
</evidence>
<dbReference type="SUPFAM" id="SSF55785">
    <property type="entry name" value="PYP-like sensor domain (PAS domain)"/>
    <property type="match status" value="2"/>
</dbReference>
<evidence type="ECO:0000313" key="9">
    <source>
        <dbReference type="Proteomes" id="UP000224740"/>
    </source>
</evidence>
<dbReference type="KEGG" id="amar:AMRN_0675"/>
<dbReference type="InterPro" id="IPR011006">
    <property type="entry name" value="CheY-like_superfamily"/>
</dbReference>
<dbReference type="InterPro" id="IPR001789">
    <property type="entry name" value="Sig_transdc_resp-reg_receiver"/>
</dbReference>
<feature type="domain" description="HD-GYP" evidence="6">
    <location>
        <begin position="405"/>
        <end position="602"/>
    </location>
</feature>
<dbReference type="SUPFAM" id="SSF109604">
    <property type="entry name" value="HD-domain/PDEase-like"/>
    <property type="match status" value="1"/>
</dbReference>
<evidence type="ECO:0000259" key="4">
    <source>
        <dbReference type="PROSITE" id="PS50113"/>
    </source>
</evidence>
<evidence type="ECO:0000259" key="3">
    <source>
        <dbReference type="PROSITE" id="PS50112"/>
    </source>
</evidence>
<reference evidence="9" key="1">
    <citation type="submission" date="2017-09" db="EMBL/GenBank/DDBJ databases">
        <title>Arcobacter canalis sp. nov., a new species isolated from a water canal contaminated with urban sewage.</title>
        <authorList>
            <person name="Perez-Cataluna A."/>
            <person name="Salas-Masso N."/>
            <person name="Figueras M.J."/>
        </authorList>
    </citation>
    <scope>NUCLEOTIDE SEQUENCE [LARGE SCALE GENOMIC DNA]</scope>
    <source>
        <strain evidence="9">CECT 7727</strain>
    </source>
</reference>
<dbReference type="InterPro" id="IPR003607">
    <property type="entry name" value="HD/PDEase_dom"/>
</dbReference>
<evidence type="ECO:0000313" key="8">
    <source>
        <dbReference type="EMBL" id="PHO15481.1"/>
    </source>
</evidence>
<evidence type="ECO:0000259" key="2">
    <source>
        <dbReference type="PROSITE" id="PS50110"/>
    </source>
</evidence>
<dbReference type="InterPro" id="IPR006674">
    <property type="entry name" value="HD_domain"/>
</dbReference>
<dbReference type="PROSITE" id="PS51832">
    <property type="entry name" value="HD_GYP"/>
    <property type="match status" value="1"/>
</dbReference>
<dbReference type="PROSITE" id="PS50110">
    <property type="entry name" value="RESPONSE_REGULATORY"/>
    <property type="match status" value="1"/>
</dbReference>
<feature type="domain" description="Response regulatory" evidence="2">
    <location>
        <begin position="12"/>
        <end position="127"/>
    </location>
</feature>
<dbReference type="Gene3D" id="1.10.3210.10">
    <property type="entry name" value="Hypothetical protein af1432"/>
    <property type="match status" value="1"/>
</dbReference>
<name>A0A347TIK2_9BACT</name>
<feature type="domain" description="PAC" evidence="4">
    <location>
        <begin position="213"/>
        <end position="267"/>
    </location>
</feature>
<evidence type="ECO:0000259" key="6">
    <source>
        <dbReference type="PROSITE" id="PS51832"/>
    </source>
</evidence>
<dbReference type="SMART" id="SM00086">
    <property type="entry name" value="PAC"/>
    <property type="match status" value="2"/>
</dbReference>
<keyword evidence="9" id="KW-1185">Reference proteome</keyword>
<reference evidence="7 10" key="3">
    <citation type="submission" date="2018-08" db="EMBL/GenBank/DDBJ databases">
        <title>Complete genome of the Arcobacter marinus type strain JCM 15502.</title>
        <authorList>
            <person name="Miller W.G."/>
            <person name="Yee E."/>
            <person name="Huynh S."/>
            <person name="Parker C.T."/>
        </authorList>
    </citation>
    <scope>NUCLEOTIDE SEQUENCE [LARGE SCALE GENOMIC DNA]</scope>
    <source>
        <strain evidence="7 10">JCM 15502</strain>
    </source>
</reference>
<dbReference type="Proteomes" id="UP000224740">
    <property type="component" value="Unassembled WGS sequence"/>
</dbReference>
<dbReference type="AlphaFoldDB" id="A0A347TIK2"/>
<dbReference type="RefSeq" id="WP_099310963.1">
    <property type="nucleotide sequence ID" value="NZ_CP032101.1"/>
</dbReference>
<feature type="domain" description="PAS" evidence="3">
    <location>
        <begin position="160"/>
        <end position="211"/>
    </location>
</feature>
<protein>
    <submittedName>
        <fullName evidence="7 8">Regulator</fullName>
    </submittedName>
</protein>
<proteinExistence type="predicted"/>
<accession>A0A347TIK2</accession>
<dbReference type="Proteomes" id="UP000264693">
    <property type="component" value="Chromosome"/>
</dbReference>
<dbReference type="PANTHER" id="PTHR45228:SF9">
    <property type="entry name" value="3'3'-CGAMP-SPECIFIC PHOSPHODIESTERASE 2"/>
    <property type="match status" value="1"/>
</dbReference>
<dbReference type="SMART" id="SM00448">
    <property type="entry name" value="REC"/>
    <property type="match status" value="1"/>
</dbReference>
<dbReference type="InterPro" id="IPR052020">
    <property type="entry name" value="Cyclic_di-GMP/3'3'-cGAMP_PDE"/>
</dbReference>
<gene>
    <name evidence="7" type="ORF">AMRN_0675</name>
    <name evidence="8" type="ORF">CPH92_06660</name>
</gene>
<dbReference type="InterPro" id="IPR000014">
    <property type="entry name" value="PAS"/>
</dbReference>
<dbReference type="Pfam" id="PF13487">
    <property type="entry name" value="HD_5"/>
    <property type="match status" value="1"/>
</dbReference>
<dbReference type="PROSITE" id="PS50113">
    <property type="entry name" value="PAC"/>
    <property type="match status" value="1"/>
</dbReference>
<reference evidence="8" key="2">
    <citation type="submission" date="2017-09" db="EMBL/GenBank/DDBJ databases">
        <authorList>
            <person name="Perez-Cataluna A."/>
            <person name="Figueras M.J."/>
            <person name="Salas-Masso N."/>
        </authorList>
    </citation>
    <scope>NUCLEOTIDE SEQUENCE</scope>
    <source>
        <strain evidence="8">CECT 7727</strain>
    </source>
</reference>
<feature type="modified residue" description="4-aspartylphosphate" evidence="1">
    <location>
        <position position="61"/>
    </location>
</feature>
<dbReference type="Pfam" id="PF13426">
    <property type="entry name" value="PAS_9"/>
    <property type="match status" value="2"/>
</dbReference>
<dbReference type="SMART" id="SM00471">
    <property type="entry name" value="HDc"/>
    <property type="match status" value="1"/>
</dbReference>
<evidence type="ECO:0000313" key="10">
    <source>
        <dbReference type="Proteomes" id="UP000264693"/>
    </source>
</evidence>
<dbReference type="SMART" id="SM00091">
    <property type="entry name" value="PAS"/>
    <property type="match status" value="2"/>
</dbReference>